<evidence type="ECO:0008006" key="4">
    <source>
        <dbReference type="Google" id="ProtNLM"/>
    </source>
</evidence>
<gene>
    <name evidence="2" type="ORF">CC117_01530</name>
</gene>
<sequence length="196" mass="21115">MIKKAARIILTLGISVLATVFLSGGIIASPASAATTSEITQHYNGTLLPWDKETWNGATSCAVVSETDVYCFDTLAELDAFTPDADTGGDEAEASASAVLYSCSGVTQLLGTTPNGEVRNLQFHDWGYWQNLNQWVPLPFKVQVWDNHPNGCKAYIRYAGGACEYIAPNTEITFLPPRSADQVYVQNPSYAPAPGC</sequence>
<name>A0A1S1RKM3_9ACTN</name>
<comment type="caution">
    <text evidence="2">The sequence shown here is derived from an EMBL/GenBank/DDBJ whole genome shotgun (WGS) entry which is preliminary data.</text>
</comment>
<protein>
    <recommendedName>
        <fullName evidence="4">Secreted protein</fullName>
    </recommendedName>
</protein>
<organism evidence="2 3">
    <name type="scientific">Parafrankia colletiae</name>
    <dbReference type="NCBI Taxonomy" id="573497"/>
    <lineage>
        <taxon>Bacteria</taxon>
        <taxon>Bacillati</taxon>
        <taxon>Actinomycetota</taxon>
        <taxon>Actinomycetes</taxon>
        <taxon>Frankiales</taxon>
        <taxon>Frankiaceae</taxon>
        <taxon>Parafrankia</taxon>
    </lineage>
</organism>
<keyword evidence="3" id="KW-1185">Reference proteome</keyword>
<dbReference type="EMBL" id="MBLM01000002">
    <property type="protein sequence ID" value="OHV46349.1"/>
    <property type="molecule type" value="Genomic_DNA"/>
</dbReference>
<proteinExistence type="predicted"/>
<feature type="signal peptide" evidence="1">
    <location>
        <begin position="1"/>
        <end position="33"/>
    </location>
</feature>
<accession>A0A1S1RKM3</accession>
<dbReference type="RefSeq" id="WP_071081890.1">
    <property type="nucleotide sequence ID" value="NZ_MBLM01000002.1"/>
</dbReference>
<evidence type="ECO:0000256" key="1">
    <source>
        <dbReference type="SAM" id="SignalP"/>
    </source>
</evidence>
<evidence type="ECO:0000313" key="3">
    <source>
        <dbReference type="Proteomes" id="UP000179627"/>
    </source>
</evidence>
<dbReference type="Proteomes" id="UP000179627">
    <property type="component" value="Unassembled WGS sequence"/>
</dbReference>
<reference evidence="3" key="1">
    <citation type="submission" date="2016-07" db="EMBL/GenBank/DDBJ databases">
        <title>Sequence Frankia sp. strain CcI1.17.</title>
        <authorList>
            <person name="Ghodhbane-Gtari F."/>
            <person name="Swanson E."/>
            <person name="Gueddou A."/>
            <person name="Morris K."/>
            <person name="Hezbri K."/>
            <person name="Ktari A."/>
            <person name="Nouioui I."/>
            <person name="Abebe-Akele F."/>
            <person name="Simpson S."/>
            <person name="Thomas K."/>
            <person name="Gtari M."/>
            <person name="Tisa L.S."/>
            <person name="Hurst S."/>
        </authorList>
    </citation>
    <scope>NUCLEOTIDE SEQUENCE [LARGE SCALE GENOMIC DNA]</scope>
    <source>
        <strain evidence="3">Cc1.17</strain>
    </source>
</reference>
<feature type="chain" id="PRO_5010262134" description="Secreted protein" evidence="1">
    <location>
        <begin position="34"/>
        <end position="196"/>
    </location>
</feature>
<dbReference type="OrthoDB" id="3696766at2"/>
<keyword evidence="1" id="KW-0732">Signal</keyword>
<evidence type="ECO:0000313" key="2">
    <source>
        <dbReference type="EMBL" id="OHV46349.1"/>
    </source>
</evidence>
<dbReference type="AlphaFoldDB" id="A0A1S1RKM3"/>